<sequence length="565" mass="66207">MTQYKEPLFLKQINMLQSSSKETVVHANSFDAFPNYMHTERPIEKKIIEAIEELEHQPKKQLILLAGSVGDGKSHLLSFLKSKYPNYFHQINVHNDATESHNPEESSINTLEKVLQEFNDNQIPEKHTIVAINIGVLHNFYHKQQEKQQFNALRAFIEESGVFDINSKKTVEHEQFQLYNFASDMIFHLGEQGAYSPFLEEILRKIIANHPENPIYQAWKQDMEAGYTTMAHFNYQLLQNSSVQKHVLEKLYHIMLLDKVLLSTRAFYHFIFTIVVPSIQEMDNTKTGFDLEHALPNLLFNHPERSNLLEHIHKIDPLNIRNQATDDSITKLHIITDKWNYISQQLQERENNNYLAEIYQPFIKNKIAQNDILSLSKFIVRAKDLIESTIYPNYHEFIRYLHSYYKGSANDLSQLFRILRSAFLKWKGSPKKDYYFVTNDVTRAYRMALHLKLKENVGADFAQSKDATEVKQFKNFLTVGYGNMLFELDFHLFELLKKVQGGYRPNTAELNSAIQFEDFYKQLIGKSEEESEELLIVRTLDQKQYIVSRPGFSFNGKKFKVEKIK</sequence>
<accession>A0A2W7ML22</accession>
<organism evidence="1 2">
    <name type="scientific">Psychrobacillus insolitus</name>
    <dbReference type="NCBI Taxonomy" id="1461"/>
    <lineage>
        <taxon>Bacteria</taxon>
        <taxon>Bacillati</taxon>
        <taxon>Bacillota</taxon>
        <taxon>Bacilli</taxon>
        <taxon>Bacillales</taxon>
        <taxon>Bacillaceae</taxon>
        <taxon>Psychrobacillus</taxon>
    </lineage>
</organism>
<gene>
    <name evidence="1" type="ORF">C7437_10499</name>
</gene>
<dbReference type="AlphaFoldDB" id="A0A2W7ML22"/>
<protein>
    <submittedName>
        <fullName evidence="1">DNA phosphorothioation-dependent restriction protein DptF</fullName>
    </submittedName>
</protein>
<proteinExistence type="predicted"/>
<dbReference type="Proteomes" id="UP000248646">
    <property type="component" value="Unassembled WGS sequence"/>
</dbReference>
<name>A0A2W7ML22_9BACI</name>
<dbReference type="NCBIfam" id="TIGR03238">
    <property type="entry name" value="dnd_assoc_3"/>
    <property type="match status" value="1"/>
</dbReference>
<dbReference type="RefSeq" id="WP_245909275.1">
    <property type="nucleotide sequence ID" value="NZ_QKZI01000004.1"/>
</dbReference>
<evidence type="ECO:0000313" key="1">
    <source>
        <dbReference type="EMBL" id="PZX04587.1"/>
    </source>
</evidence>
<dbReference type="EMBL" id="QKZI01000004">
    <property type="protein sequence ID" value="PZX04587.1"/>
    <property type="molecule type" value="Genomic_DNA"/>
</dbReference>
<comment type="caution">
    <text evidence="1">The sequence shown here is derived from an EMBL/GenBank/DDBJ whole genome shotgun (WGS) entry which is preliminary data.</text>
</comment>
<reference evidence="1 2" key="1">
    <citation type="submission" date="2018-06" db="EMBL/GenBank/DDBJ databases">
        <title>Genomic Encyclopedia of Type Strains, Phase IV (KMG-IV): sequencing the most valuable type-strain genomes for metagenomic binning, comparative biology and taxonomic classification.</title>
        <authorList>
            <person name="Goeker M."/>
        </authorList>
    </citation>
    <scope>NUCLEOTIDE SEQUENCE [LARGE SCALE GENOMIC DNA]</scope>
    <source>
        <strain evidence="1 2">DSM 5</strain>
    </source>
</reference>
<keyword evidence="2" id="KW-1185">Reference proteome</keyword>
<dbReference type="InterPro" id="IPR017647">
    <property type="entry name" value="Dnd_assoc_3"/>
</dbReference>
<evidence type="ECO:0000313" key="2">
    <source>
        <dbReference type="Proteomes" id="UP000248646"/>
    </source>
</evidence>